<reference evidence="1 2" key="1">
    <citation type="journal article" date="2018" name="Biodegradation">
        <title>1,4-Dioxane degradation characteristics of Rhodococcus aetherivorans JCM 14343.</title>
        <authorList>
            <person name="Inoue D."/>
            <person name="Tsunoda T."/>
            <person name="Yamamoto N."/>
            <person name="Ike M."/>
            <person name="Sei K."/>
        </authorList>
    </citation>
    <scope>NUCLEOTIDE SEQUENCE [LARGE SCALE GENOMIC DNA]</scope>
    <source>
        <strain evidence="1 2">JCM 14343</strain>
    </source>
</reference>
<sequence>MSLPGRGIDLRTREGPAPKRCRAFPELCGVGRVRPRCVPGYGRCGA</sequence>
<organism evidence="1 2">
    <name type="scientific">Rhodococcus aetherivorans</name>
    <dbReference type="NCBI Taxonomy" id="191292"/>
    <lineage>
        <taxon>Bacteria</taxon>
        <taxon>Bacillati</taxon>
        <taxon>Actinomycetota</taxon>
        <taxon>Actinomycetes</taxon>
        <taxon>Mycobacteriales</taxon>
        <taxon>Nocardiaceae</taxon>
        <taxon>Rhodococcus</taxon>
    </lineage>
</organism>
<dbReference type="EMBL" id="BLAH01000094">
    <property type="protein sequence ID" value="GES38414.1"/>
    <property type="molecule type" value="Genomic_DNA"/>
</dbReference>
<accession>A0ABQ0YPL6</accession>
<evidence type="ECO:0000313" key="1">
    <source>
        <dbReference type="EMBL" id="GES38414.1"/>
    </source>
</evidence>
<comment type="caution">
    <text evidence="1">The sequence shown here is derived from an EMBL/GenBank/DDBJ whole genome shotgun (WGS) entry which is preliminary data.</text>
</comment>
<proteinExistence type="predicted"/>
<protein>
    <submittedName>
        <fullName evidence="1">Uncharacterized protein</fullName>
    </submittedName>
</protein>
<dbReference type="Proteomes" id="UP000325466">
    <property type="component" value="Unassembled WGS sequence"/>
</dbReference>
<evidence type="ECO:0000313" key="2">
    <source>
        <dbReference type="Proteomes" id="UP000325466"/>
    </source>
</evidence>
<keyword evidence="2" id="KW-1185">Reference proteome</keyword>
<name>A0ABQ0YPL6_9NOCA</name>
<gene>
    <name evidence="1" type="ORF">RAJCM14343_3679</name>
</gene>